<evidence type="ECO:0000256" key="1">
    <source>
        <dbReference type="ARBA" id="ARBA00022670"/>
    </source>
</evidence>
<dbReference type="InterPro" id="IPR003653">
    <property type="entry name" value="Peptidase_C48_C"/>
</dbReference>
<dbReference type="AlphaFoldDB" id="A0A0D3DCI5"/>
<dbReference type="GO" id="GO:0008234">
    <property type="term" value="F:cysteine-type peptidase activity"/>
    <property type="evidence" value="ECO:0007669"/>
    <property type="project" value="InterPro"/>
</dbReference>
<evidence type="ECO:0000259" key="3">
    <source>
        <dbReference type="Pfam" id="PF02902"/>
    </source>
</evidence>
<dbReference type="HOGENOM" id="CLU_174286_0_0_1"/>
<name>A0A0D3DCI5_BRAOL</name>
<dbReference type="EnsemblPlants" id="Bo7g094860.1">
    <property type="protein sequence ID" value="Bo7g094860.1"/>
    <property type="gene ID" value="Bo7g094860"/>
</dbReference>
<keyword evidence="1" id="KW-0645">Protease</keyword>
<dbReference type="GO" id="GO:0006508">
    <property type="term" value="P:proteolysis"/>
    <property type="evidence" value="ECO:0007669"/>
    <property type="project" value="UniProtKB-KW"/>
</dbReference>
<keyword evidence="5" id="KW-1185">Reference proteome</keyword>
<protein>
    <recommendedName>
        <fullName evidence="3">Ubiquitin-like protease family profile domain-containing protein</fullName>
    </recommendedName>
</protein>
<dbReference type="Proteomes" id="UP000032141">
    <property type="component" value="Chromosome C7"/>
</dbReference>
<evidence type="ECO:0000256" key="2">
    <source>
        <dbReference type="ARBA" id="ARBA00022801"/>
    </source>
</evidence>
<sequence>MIPKIVKAVAPPERQKHLLLASYFIVDVPMKMRMNKFCCDCDAYALKHLECHLLGIDLSLLDDEIIMGFRQKIGVDLWEAAHDPIYAKAMTRYVPSPWEREEVFDLGD</sequence>
<dbReference type="Pfam" id="PF02902">
    <property type="entry name" value="Peptidase_C48"/>
    <property type="match status" value="1"/>
</dbReference>
<feature type="domain" description="Ubiquitin-like protease family profile" evidence="3">
    <location>
        <begin position="1"/>
        <end position="83"/>
    </location>
</feature>
<organism evidence="4 5">
    <name type="scientific">Brassica oleracea var. oleracea</name>
    <dbReference type="NCBI Taxonomy" id="109376"/>
    <lineage>
        <taxon>Eukaryota</taxon>
        <taxon>Viridiplantae</taxon>
        <taxon>Streptophyta</taxon>
        <taxon>Embryophyta</taxon>
        <taxon>Tracheophyta</taxon>
        <taxon>Spermatophyta</taxon>
        <taxon>Magnoliopsida</taxon>
        <taxon>eudicotyledons</taxon>
        <taxon>Gunneridae</taxon>
        <taxon>Pentapetalae</taxon>
        <taxon>rosids</taxon>
        <taxon>malvids</taxon>
        <taxon>Brassicales</taxon>
        <taxon>Brassicaceae</taxon>
        <taxon>Brassiceae</taxon>
        <taxon>Brassica</taxon>
    </lineage>
</organism>
<dbReference type="Gramene" id="Bo7g094860.1">
    <property type="protein sequence ID" value="Bo7g094860.1"/>
    <property type="gene ID" value="Bo7g094860"/>
</dbReference>
<keyword evidence="2" id="KW-0378">Hydrolase</keyword>
<evidence type="ECO:0000313" key="4">
    <source>
        <dbReference type="EnsemblPlants" id="Bo7g094860.1"/>
    </source>
</evidence>
<reference evidence="4 5" key="1">
    <citation type="journal article" date="2014" name="Genome Biol.">
        <title>Transcriptome and methylome profiling reveals relics of genome dominance in the mesopolyploid Brassica oleracea.</title>
        <authorList>
            <person name="Parkin I.A."/>
            <person name="Koh C."/>
            <person name="Tang H."/>
            <person name="Robinson S.J."/>
            <person name="Kagale S."/>
            <person name="Clarke W.E."/>
            <person name="Town C.D."/>
            <person name="Nixon J."/>
            <person name="Krishnakumar V."/>
            <person name="Bidwell S.L."/>
            <person name="Denoeud F."/>
            <person name="Belcram H."/>
            <person name="Links M.G."/>
            <person name="Just J."/>
            <person name="Clarke C."/>
            <person name="Bender T."/>
            <person name="Huebert T."/>
            <person name="Mason A.S."/>
            <person name="Pires J.C."/>
            <person name="Barker G."/>
            <person name="Moore J."/>
            <person name="Walley P.G."/>
            <person name="Manoli S."/>
            <person name="Batley J."/>
            <person name="Edwards D."/>
            <person name="Nelson M.N."/>
            <person name="Wang X."/>
            <person name="Paterson A.H."/>
            <person name="King G."/>
            <person name="Bancroft I."/>
            <person name="Chalhoub B."/>
            <person name="Sharpe A.G."/>
        </authorList>
    </citation>
    <scope>NUCLEOTIDE SEQUENCE</scope>
    <source>
        <strain evidence="4 5">cv. TO1000</strain>
    </source>
</reference>
<proteinExistence type="predicted"/>
<evidence type="ECO:0000313" key="5">
    <source>
        <dbReference type="Proteomes" id="UP000032141"/>
    </source>
</evidence>
<accession>A0A0D3DCI5</accession>
<reference evidence="4" key="2">
    <citation type="submission" date="2015-03" db="UniProtKB">
        <authorList>
            <consortium name="EnsemblPlants"/>
        </authorList>
    </citation>
    <scope>IDENTIFICATION</scope>
</reference>